<dbReference type="PROSITE" id="PS50088">
    <property type="entry name" value="ANK_REPEAT"/>
    <property type="match status" value="1"/>
</dbReference>
<sequence>MASMDPLLLAAAFSGSPAALRVLLDGEGSPVDVRADRVPTPAFLTLLKHGGAEEEDAAVDIASLQAFNTVLSPSLLEGVTAEGNTALHVVATNGDCARYLQSATFICRKARHLLHKANSNGDTPLHCAARAGRPFMVSRLIDLAKSGDVDDETAAGERLTKFLRRENGCSETALHEAVRIESNYIVELLMAADSELACFPSHDGASPLYLAVLHDRVDIAQTLYQKSGGCLSYFGPDGQNALHAAALRSQEPQICDECCFNILLR</sequence>
<dbReference type="PANTHER" id="PTHR24121">
    <property type="entry name" value="NO MECHANORECEPTOR POTENTIAL C, ISOFORM D-RELATED"/>
    <property type="match status" value="1"/>
</dbReference>
<dbReference type="InterPro" id="IPR036770">
    <property type="entry name" value="Ankyrin_rpt-contain_sf"/>
</dbReference>
<feature type="repeat" description="ANK" evidence="1">
    <location>
        <begin position="120"/>
        <end position="152"/>
    </location>
</feature>
<reference evidence="2" key="2">
    <citation type="submission" date="2020-10" db="EMBL/GenBank/DDBJ databases">
        <authorList>
            <person name="Scholz U."/>
            <person name="Mascher M."/>
            <person name="Fiebig A."/>
        </authorList>
    </citation>
    <scope>NUCLEOTIDE SEQUENCE [LARGE SCALE GENOMIC DNA]</scope>
    <source>
        <strain evidence="2">cv. Morex</strain>
    </source>
</reference>
<reference evidence="2" key="3">
    <citation type="submission" date="2022-01" db="UniProtKB">
        <authorList>
            <consortium name="EnsemblPlants"/>
        </authorList>
    </citation>
    <scope>IDENTIFICATION</scope>
    <source>
        <strain evidence="2">subsp. vulgare</strain>
    </source>
</reference>
<dbReference type="Pfam" id="PF12796">
    <property type="entry name" value="Ank_2"/>
    <property type="match status" value="2"/>
</dbReference>
<dbReference type="InterPro" id="IPR002110">
    <property type="entry name" value="Ankyrin_rpt"/>
</dbReference>
<dbReference type="PROSITE" id="PS50297">
    <property type="entry name" value="ANK_REP_REGION"/>
    <property type="match status" value="1"/>
</dbReference>
<evidence type="ECO:0000313" key="3">
    <source>
        <dbReference type="Proteomes" id="UP000011116"/>
    </source>
</evidence>
<dbReference type="AlphaFoldDB" id="A0A8I6WXH4"/>
<dbReference type="SUPFAM" id="SSF48403">
    <property type="entry name" value="Ankyrin repeat"/>
    <property type="match status" value="1"/>
</dbReference>
<name>A0A8I6WXH4_HORVV</name>
<evidence type="ECO:0000313" key="2">
    <source>
        <dbReference type="EnsemblPlants" id="HORVU.MOREX.r3.3HG0328900.1"/>
    </source>
</evidence>
<protein>
    <submittedName>
        <fullName evidence="2">Uncharacterized protein</fullName>
    </submittedName>
</protein>
<dbReference type="Proteomes" id="UP000011116">
    <property type="component" value="Chromosome 3H"/>
</dbReference>
<dbReference type="SMR" id="A0A8I6WXH4"/>
<dbReference type="PANTHER" id="PTHR24121:SF25">
    <property type="entry name" value="PGG DOMAIN-CONTAINING PROTEIN"/>
    <property type="match status" value="1"/>
</dbReference>
<keyword evidence="3" id="KW-1185">Reference proteome</keyword>
<accession>A0A8I6WXH4</accession>
<dbReference type="SMART" id="SM00248">
    <property type="entry name" value="ANK"/>
    <property type="match status" value="5"/>
</dbReference>
<proteinExistence type="predicted"/>
<evidence type="ECO:0000256" key="1">
    <source>
        <dbReference type="PROSITE-ProRule" id="PRU00023"/>
    </source>
</evidence>
<dbReference type="Gramene" id="HORVU.MOREX.r3.3HG0328900.1">
    <property type="protein sequence ID" value="HORVU.MOREX.r3.3HG0328900.1"/>
    <property type="gene ID" value="HORVU.MOREX.r3.3HG0328900"/>
</dbReference>
<reference evidence="3" key="1">
    <citation type="journal article" date="2012" name="Nature">
        <title>A physical, genetic and functional sequence assembly of the barley genome.</title>
        <authorList>
            <consortium name="The International Barley Genome Sequencing Consortium"/>
            <person name="Mayer K.F."/>
            <person name="Waugh R."/>
            <person name="Brown J.W."/>
            <person name="Schulman A."/>
            <person name="Langridge P."/>
            <person name="Platzer M."/>
            <person name="Fincher G.B."/>
            <person name="Muehlbauer G.J."/>
            <person name="Sato K."/>
            <person name="Close T.J."/>
            <person name="Wise R.P."/>
            <person name="Stein N."/>
        </authorList>
    </citation>
    <scope>NUCLEOTIDE SEQUENCE [LARGE SCALE GENOMIC DNA]</scope>
    <source>
        <strain evidence="3">cv. Morex</strain>
    </source>
</reference>
<organism evidence="2 3">
    <name type="scientific">Hordeum vulgare subsp. vulgare</name>
    <name type="common">Domesticated barley</name>
    <dbReference type="NCBI Taxonomy" id="112509"/>
    <lineage>
        <taxon>Eukaryota</taxon>
        <taxon>Viridiplantae</taxon>
        <taxon>Streptophyta</taxon>
        <taxon>Embryophyta</taxon>
        <taxon>Tracheophyta</taxon>
        <taxon>Spermatophyta</taxon>
        <taxon>Magnoliopsida</taxon>
        <taxon>Liliopsida</taxon>
        <taxon>Poales</taxon>
        <taxon>Poaceae</taxon>
        <taxon>BOP clade</taxon>
        <taxon>Pooideae</taxon>
        <taxon>Triticodae</taxon>
        <taxon>Triticeae</taxon>
        <taxon>Hordeinae</taxon>
        <taxon>Hordeum</taxon>
    </lineage>
</organism>
<dbReference type="EnsemblPlants" id="HORVU.MOREX.r3.3HG0328900.1">
    <property type="protein sequence ID" value="HORVU.MOREX.r3.3HG0328900.1"/>
    <property type="gene ID" value="HORVU.MOREX.r3.3HG0328900"/>
</dbReference>
<dbReference type="Gene3D" id="1.25.40.20">
    <property type="entry name" value="Ankyrin repeat-containing domain"/>
    <property type="match status" value="2"/>
</dbReference>
<keyword evidence="1" id="KW-0040">ANK repeat</keyword>